<evidence type="ECO:0000256" key="2">
    <source>
        <dbReference type="ARBA" id="ARBA00022578"/>
    </source>
</evidence>
<dbReference type="Pfam" id="PF07282">
    <property type="entry name" value="Cas12f1-like_TNB"/>
    <property type="match status" value="1"/>
</dbReference>
<comment type="similarity">
    <text evidence="1">In the C-terminal section; belongs to the transposase 35 family.</text>
</comment>
<keyword evidence="4" id="KW-0233">DNA recombination</keyword>
<sequence>MPRKPTKKVLFGIQKQQLKHLTANEYKVLRELCVLTKNIYNVALYNVRQYYFTEKSFLGYNSNYQLCKYNKNYQMLNSNSAQKIMKIVDRTFKSFFALIQMAKKGEYQYKDIKLPKYIPKNGFFNLIFGEFNTSKNRFTVPMSPAFKRLYGKVEINIPSNLKDKKIKEVRILPKGNDARFFEIQWIYEIQEFKGNLDKSNILAIDLGIDNLCTCITNSGKAFIIDGKKLKSINQWANKENIRVQGIKDKQKIEKTTKTQRKLWSKRQNKVNDYLNKTVKTIINYCISNNIGTIVVGYNPTIQRKVNLGKINNQNFVNIPIGIIREKLNYQCQRYNINLIEQEESYTSKADFLANDSMPIYNAFDKKVYIFSGKRISRGQYKSSTGVILNADINASLNIMRKTNTTDIDLIYKEYLNPIRIKIA</sequence>
<dbReference type="InterPro" id="IPR010095">
    <property type="entry name" value="Cas12f1-like_TNB"/>
</dbReference>
<name>A0ABU0JPV4_HATLI</name>
<dbReference type="InterPro" id="IPR001959">
    <property type="entry name" value="Transposase"/>
</dbReference>
<evidence type="ECO:0000259" key="5">
    <source>
        <dbReference type="Pfam" id="PF01385"/>
    </source>
</evidence>
<comment type="caution">
    <text evidence="7">The sequence shown here is derived from an EMBL/GenBank/DDBJ whole genome shotgun (WGS) entry which is preliminary data.</text>
</comment>
<feature type="domain" description="Cas12f1-like TNB" evidence="6">
    <location>
        <begin position="323"/>
        <end position="398"/>
    </location>
</feature>
<evidence type="ECO:0000259" key="6">
    <source>
        <dbReference type="Pfam" id="PF07282"/>
    </source>
</evidence>
<dbReference type="NCBIfam" id="NF040570">
    <property type="entry name" value="guided_TnpB"/>
    <property type="match status" value="1"/>
</dbReference>
<keyword evidence="8" id="KW-1185">Reference proteome</keyword>
<feature type="domain" description="Probable transposase IS891/IS1136/IS1341" evidence="5">
    <location>
        <begin position="193"/>
        <end position="299"/>
    </location>
</feature>
<proteinExistence type="inferred from homology"/>
<protein>
    <submittedName>
        <fullName evidence="7">Transposase</fullName>
    </submittedName>
</protein>
<organism evidence="7 8">
    <name type="scientific">Hathewaya limosa</name>
    <name type="common">Clostridium limosum</name>
    <dbReference type="NCBI Taxonomy" id="1536"/>
    <lineage>
        <taxon>Bacteria</taxon>
        <taxon>Bacillati</taxon>
        <taxon>Bacillota</taxon>
        <taxon>Clostridia</taxon>
        <taxon>Eubacteriales</taxon>
        <taxon>Clostridiaceae</taxon>
        <taxon>Hathewaya</taxon>
    </lineage>
</organism>
<dbReference type="EMBL" id="JAUSWN010000005">
    <property type="protein sequence ID" value="MDQ0479118.1"/>
    <property type="molecule type" value="Genomic_DNA"/>
</dbReference>
<dbReference type="Proteomes" id="UP001224418">
    <property type="component" value="Unassembled WGS sequence"/>
</dbReference>
<reference evidence="7 8" key="1">
    <citation type="submission" date="2023-07" db="EMBL/GenBank/DDBJ databases">
        <title>Genomic Encyclopedia of Type Strains, Phase IV (KMG-IV): sequencing the most valuable type-strain genomes for metagenomic binning, comparative biology and taxonomic classification.</title>
        <authorList>
            <person name="Goeker M."/>
        </authorList>
    </citation>
    <scope>NUCLEOTIDE SEQUENCE [LARGE SCALE GENOMIC DNA]</scope>
    <source>
        <strain evidence="7 8">DSM 1400</strain>
    </source>
</reference>
<evidence type="ECO:0000313" key="7">
    <source>
        <dbReference type="EMBL" id="MDQ0479118.1"/>
    </source>
</evidence>
<evidence type="ECO:0000256" key="1">
    <source>
        <dbReference type="ARBA" id="ARBA00008761"/>
    </source>
</evidence>
<dbReference type="NCBIfam" id="TIGR01766">
    <property type="entry name" value="IS200/IS605 family accessory protein TnpB-like domain"/>
    <property type="match status" value="1"/>
</dbReference>
<keyword evidence="2" id="KW-0815">Transposition</keyword>
<evidence type="ECO:0000256" key="4">
    <source>
        <dbReference type="ARBA" id="ARBA00023172"/>
    </source>
</evidence>
<evidence type="ECO:0000313" key="8">
    <source>
        <dbReference type="Proteomes" id="UP001224418"/>
    </source>
</evidence>
<gene>
    <name evidence="7" type="ORF">QOZ93_000847</name>
</gene>
<accession>A0ABU0JPV4</accession>
<dbReference type="Pfam" id="PF01385">
    <property type="entry name" value="OrfB_IS605"/>
    <property type="match status" value="1"/>
</dbReference>
<keyword evidence="3" id="KW-0238">DNA-binding</keyword>
<dbReference type="RefSeq" id="WP_307355227.1">
    <property type="nucleotide sequence ID" value="NZ_BAAACJ010000009.1"/>
</dbReference>
<evidence type="ECO:0000256" key="3">
    <source>
        <dbReference type="ARBA" id="ARBA00023125"/>
    </source>
</evidence>